<reference evidence="2 5" key="2">
    <citation type="submission" date="2013-02" db="EMBL/GenBank/DDBJ databases">
        <title>The Genome Sequence of Acinetobacter sp. NIPH 758.</title>
        <authorList>
            <consortium name="The Broad Institute Genome Sequencing Platform"/>
            <consortium name="The Broad Institute Genome Sequencing Center for Infectious Disease"/>
            <person name="Cerqueira G."/>
            <person name="Feldgarden M."/>
            <person name="Courvalin P."/>
            <person name="Perichon B."/>
            <person name="Grillot-Courvalin C."/>
            <person name="Clermont D."/>
            <person name="Rocha E."/>
            <person name="Yoon E.-J."/>
            <person name="Nemec A."/>
            <person name="Walker B."/>
            <person name="Young S.K."/>
            <person name="Zeng Q."/>
            <person name="Gargeya S."/>
            <person name="Fitzgerald M."/>
            <person name="Haas B."/>
            <person name="Abouelleil A."/>
            <person name="Alvarado L."/>
            <person name="Arachchi H.M."/>
            <person name="Berlin A.M."/>
            <person name="Chapman S.B."/>
            <person name="Dewar J."/>
            <person name="Goldberg J."/>
            <person name="Griggs A."/>
            <person name="Gujja S."/>
            <person name="Hansen M."/>
            <person name="Howarth C."/>
            <person name="Imamovic A."/>
            <person name="Larimer J."/>
            <person name="McCowan C."/>
            <person name="Murphy C."/>
            <person name="Neiman D."/>
            <person name="Pearson M."/>
            <person name="Priest M."/>
            <person name="Roberts A."/>
            <person name="Saif S."/>
            <person name="Shea T."/>
            <person name="Sisk P."/>
            <person name="Sykes S."/>
            <person name="Wortman J."/>
            <person name="Nusbaum C."/>
            <person name="Birren B."/>
        </authorList>
    </citation>
    <scope>NUCLEOTIDE SEQUENCE [LARGE SCALE GENOMIC DNA]</scope>
    <source>
        <strain evidence="2 5">NIPH 758</strain>
    </source>
</reference>
<organism evidence="2 5">
    <name type="scientific">Acinetobacter vivianii</name>
    <dbReference type="NCBI Taxonomy" id="1776742"/>
    <lineage>
        <taxon>Bacteria</taxon>
        <taxon>Pseudomonadati</taxon>
        <taxon>Pseudomonadota</taxon>
        <taxon>Gammaproteobacteria</taxon>
        <taxon>Moraxellales</taxon>
        <taxon>Moraxellaceae</taxon>
        <taxon>Acinetobacter</taxon>
    </lineage>
</organism>
<dbReference type="OrthoDB" id="6696509at2"/>
<proteinExistence type="predicted"/>
<dbReference type="PATRIC" id="fig|1217706.3.peg.251"/>
<dbReference type="Proteomes" id="UP000013173">
    <property type="component" value="Unassembled WGS sequence"/>
</dbReference>
<dbReference type="EMBL" id="APRW01000008">
    <property type="protein sequence ID" value="ENX23668.1"/>
    <property type="molecule type" value="Genomic_DNA"/>
</dbReference>
<dbReference type="RefSeq" id="WP_004774240.1">
    <property type="nucleotide sequence ID" value="NZ_BMDR01000006.1"/>
</dbReference>
<evidence type="ECO:0000313" key="6">
    <source>
        <dbReference type="Proteomes" id="UP000013173"/>
    </source>
</evidence>
<dbReference type="AlphaFoldDB" id="N8W652"/>
<feature type="chain" id="PRO_5044736867" description="Lipoprotein" evidence="1">
    <location>
        <begin position="21"/>
        <end position="192"/>
    </location>
</feature>
<sequence length="192" mass="21955">MRRRLARSILLCLCVGTTLTACQNAPNVVDQVRIAQNMLESKADNTTLYCSGVENCEFERIGDIAVIDAKTHRISQQAMGRGIVRLHGSVFSRKQQVYLSVPAKQYEVVIRFYPISPDRAETFHVIHAFKPHVRYTFKMYRDRTHRSSGSLLKVSVPDPLCVDLQQEQHTIRRFCRPFDVSTGLGEFVEKKV</sequence>
<evidence type="ECO:0000313" key="3">
    <source>
        <dbReference type="EMBL" id="ENX23668.1"/>
    </source>
</evidence>
<dbReference type="EMBL" id="APPC01000026">
    <property type="protein sequence ID" value="ENU90857.1"/>
    <property type="molecule type" value="Genomic_DNA"/>
</dbReference>
<evidence type="ECO:0000256" key="1">
    <source>
        <dbReference type="SAM" id="SignalP"/>
    </source>
</evidence>
<reference evidence="4" key="4">
    <citation type="submission" date="2023-02" db="EMBL/GenBank/DDBJ databases">
        <authorList>
            <person name="Huang Y."/>
            <person name="Zhang Y."/>
            <person name="Zhang T."/>
            <person name="Wang J."/>
        </authorList>
    </citation>
    <scope>NUCLEOTIDE SEQUENCE</scope>
    <source>
        <strain evidence="4">KJ-1</strain>
    </source>
</reference>
<protein>
    <recommendedName>
        <fullName evidence="7">Lipoprotein</fullName>
    </recommendedName>
</protein>
<accession>N9NRH5</accession>
<evidence type="ECO:0000313" key="4">
    <source>
        <dbReference type="EMBL" id="WDZ50843.1"/>
    </source>
</evidence>
<name>N8W652_9GAMM</name>
<evidence type="ECO:0008006" key="7">
    <source>
        <dbReference type="Google" id="ProtNLM"/>
    </source>
</evidence>
<dbReference type="HOGENOM" id="CLU_1412486_0_0_6"/>
<dbReference type="Proteomes" id="UP001199528">
    <property type="component" value="Chromosome"/>
</dbReference>
<evidence type="ECO:0000313" key="2">
    <source>
        <dbReference type="EMBL" id="ENU90857.1"/>
    </source>
</evidence>
<dbReference type="KEGG" id="aviv:LF296_16280"/>
<dbReference type="Proteomes" id="UP000013049">
    <property type="component" value="Unassembled WGS sequence"/>
</dbReference>
<keyword evidence="1" id="KW-0732">Signal</keyword>
<feature type="signal peptide" evidence="1">
    <location>
        <begin position="1"/>
        <end position="20"/>
    </location>
</feature>
<gene>
    <name evidence="3" type="ORF">F892_00268</name>
    <name evidence="2" type="ORF">F971_03784</name>
    <name evidence="4" type="ORF">LF296_16280</name>
</gene>
<dbReference type="PATRIC" id="fig|1217712.3.peg.3652"/>
<dbReference type="EMBL" id="CP085083">
    <property type="protein sequence ID" value="WDZ50843.1"/>
    <property type="molecule type" value="Genomic_DNA"/>
</dbReference>
<dbReference type="PROSITE" id="PS51257">
    <property type="entry name" value="PROKAR_LIPOPROTEIN"/>
    <property type="match status" value="1"/>
</dbReference>
<keyword evidence="6" id="KW-1185">Reference proteome</keyword>
<reference evidence="4" key="3">
    <citation type="journal article" date="2022" name="Front Environ Sci">
        <title>Complete genome sequence analysis of a novel alkane-degrading bacterial strain, Acinetobacter vivianii KJ-1, and its diesel degradation ability.</title>
        <authorList>
            <person name="Zhang Y."/>
            <person name="Song F."/>
            <person name="Wang J."/>
            <person name="Zhao Q."/>
            <person name="Zheng L."/>
            <person name="Wang Z."/>
            <person name="Zhang X."/>
            <person name="Gao Y."/>
            <person name="Chen G."/>
            <person name="Huang Y."/>
        </authorList>
    </citation>
    <scope>NUCLEOTIDE SEQUENCE</scope>
    <source>
        <strain evidence="4">KJ-1</strain>
    </source>
</reference>
<accession>N8W652</accession>
<dbReference type="eggNOG" id="ENOG50333Q9">
    <property type="taxonomic scope" value="Bacteria"/>
</dbReference>
<reference evidence="3 6" key="1">
    <citation type="submission" date="2013-02" db="EMBL/GenBank/DDBJ databases">
        <title>The Genome Sequence of Acinetobacter sp. NIPH 2168.</title>
        <authorList>
            <consortium name="The Broad Institute Genome Sequencing Platform"/>
            <consortium name="The Broad Institute Genome Sequencing Center for Infectious Disease"/>
            <person name="Cerqueira G."/>
            <person name="Feldgarden M."/>
            <person name="Courvalin P."/>
            <person name="Perichon B."/>
            <person name="Grillot-Courvalin C."/>
            <person name="Clermont D."/>
            <person name="Rocha E."/>
            <person name="Yoon E.-J."/>
            <person name="Nemec A."/>
            <person name="Walker B."/>
            <person name="Young S.K."/>
            <person name="Zeng Q."/>
            <person name="Gargeya S."/>
            <person name="Fitzgerald M."/>
            <person name="Haas B."/>
            <person name="Abouelleil A."/>
            <person name="Alvarado L."/>
            <person name="Arachchi H.M."/>
            <person name="Berlin A.M."/>
            <person name="Chapman S.B."/>
            <person name="Dewar J."/>
            <person name="Goldberg J."/>
            <person name="Griggs A."/>
            <person name="Gujja S."/>
            <person name="Hansen M."/>
            <person name="Howarth C."/>
            <person name="Imamovic A."/>
            <person name="Larimer J."/>
            <person name="McCowan C."/>
            <person name="Murphy C."/>
            <person name="Neiman D."/>
            <person name="Pearson M."/>
            <person name="Priest M."/>
            <person name="Roberts A."/>
            <person name="Saif S."/>
            <person name="Shea T."/>
            <person name="Sisk P."/>
            <person name="Sykes S."/>
            <person name="Wortman J."/>
            <person name="Nusbaum C."/>
            <person name="Birren B."/>
        </authorList>
    </citation>
    <scope>NUCLEOTIDE SEQUENCE [LARGE SCALE GENOMIC DNA]</scope>
    <source>
        <strain evidence="3 6">NIPH 2168</strain>
    </source>
</reference>
<evidence type="ECO:0000313" key="5">
    <source>
        <dbReference type="Proteomes" id="UP000013049"/>
    </source>
</evidence>
<dbReference type="GeneID" id="303684428"/>